<dbReference type="EMBL" id="BGZK01001155">
    <property type="protein sequence ID" value="GBP72727.1"/>
    <property type="molecule type" value="Genomic_DNA"/>
</dbReference>
<accession>A0A4C1YE56</accession>
<evidence type="ECO:0000256" key="1">
    <source>
        <dbReference type="SAM" id="MobiDB-lite"/>
    </source>
</evidence>
<name>A0A4C1YE56_EUMVA</name>
<organism evidence="2 3">
    <name type="scientific">Eumeta variegata</name>
    <name type="common">Bagworm moth</name>
    <name type="synonym">Eumeta japonica</name>
    <dbReference type="NCBI Taxonomy" id="151549"/>
    <lineage>
        <taxon>Eukaryota</taxon>
        <taxon>Metazoa</taxon>
        <taxon>Ecdysozoa</taxon>
        <taxon>Arthropoda</taxon>
        <taxon>Hexapoda</taxon>
        <taxon>Insecta</taxon>
        <taxon>Pterygota</taxon>
        <taxon>Neoptera</taxon>
        <taxon>Endopterygota</taxon>
        <taxon>Lepidoptera</taxon>
        <taxon>Glossata</taxon>
        <taxon>Ditrysia</taxon>
        <taxon>Tineoidea</taxon>
        <taxon>Psychidae</taxon>
        <taxon>Oiketicinae</taxon>
        <taxon>Eumeta</taxon>
    </lineage>
</organism>
<evidence type="ECO:0000313" key="2">
    <source>
        <dbReference type="EMBL" id="GBP72727.1"/>
    </source>
</evidence>
<dbReference type="Proteomes" id="UP000299102">
    <property type="component" value="Unassembled WGS sequence"/>
</dbReference>
<protein>
    <submittedName>
        <fullName evidence="2">Uncharacterized protein</fullName>
    </submittedName>
</protein>
<gene>
    <name evidence="2" type="ORF">EVAR_75346_1</name>
</gene>
<dbReference type="OrthoDB" id="6930264at2759"/>
<sequence length="101" mass="10880">MGRGPEIGFQNVGYSTCRTRSSESISTVLNPAPAIPVASRILSTRPNTEDEEDAEPPRTAGRVSDAERHRADVGTVLIERSSGGQHLAAFQAFEDSTDSRH</sequence>
<comment type="caution">
    <text evidence="2">The sequence shown here is derived from an EMBL/GenBank/DDBJ whole genome shotgun (WGS) entry which is preliminary data.</text>
</comment>
<evidence type="ECO:0000313" key="3">
    <source>
        <dbReference type="Proteomes" id="UP000299102"/>
    </source>
</evidence>
<proteinExistence type="predicted"/>
<dbReference type="AlphaFoldDB" id="A0A4C1YE56"/>
<keyword evidence="3" id="KW-1185">Reference proteome</keyword>
<reference evidence="2 3" key="1">
    <citation type="journal article" date="2019" name="Commun. Biol.">
        <title>The bagworm genome reveals a unique fibroin gene that provides high tensile strength.</title>
        <authorList>
            <person name="Kono N."/>
            <person name="Nakamura H."/>
            <person name="Ohtoshi R."/>
            <person name="Tomita M."/>
            <person name="Numata K."/>
            <person name="Arakawa K."/>
        </authorList>
    </citation>
    <scope>NUCLEOTIDE SEQUENCE [LARGE SCALE GENOMIC DNA]</scope>
</reference>
<feature type="region of interest" description="Disordered" evidence="1">
    <location>
        <begin position="39"/>
        <end position="69"/>
    </location>
</feature>